<dbReference type="PATRIC" id="fig|1423772.3.peg.688"/>
<organism evidence="3 4">
    <name type="scientific">Ligilactobacillus murinus DSM 20452 = NBRC 14221</name>
    <dbReference type="NCBI Taxonomy" id="1423772"/>
    <lineage>
        <taxon>Bacteria</taxon>
        <taxon>Bacillati</taxon>
        <taxon>Bacillota</taxon>
        <taxon>Bacilli</taxon>
        <taxon>Lactobacillales</taxon>
        <taxon>Lactobacillaceae</taxon>
        <taxon>Ligilactobacillus</taxon>
    </lineage>
</organism>
<dbReference type="Proteomes" id="UP000051612">
    <property type="component" value="Unassembled WGS sequence"/>
</dbReference>
<dbReference type="Gene3D" id="1.10.1790.10">
    <property type="entry name" value="PRD domain"/>
    <property type="match status" value="1"/>
</dbReference>
<dbReference type="Pfam" id="PF03123">
    <property type="entry name" value="CAT_RBD"/>
    <property type="match status" value="1"/>
</dbReference>
<dbReference type="InterPro" id="IPR050661">
    <property type="entry name" value="BglG_antiterminators"/>
</dbReference>
<dbReference type="Gene3D" id="1.20.890.100">
    <property type="match status" value="1"/>
</dbReference>
<dbReference type="AlphaFoldDB" id="A0A0R2BDY2"/>
<dbReference type="Pfam" id="PF00874">
    <property type="entry name" value="PRD"/>
    <property type="match status" value="2"/>
</dbReference>
<dbReference type="InterPro" id="IPR011608">
    <property type="entry name" value="PRD"/>
</dbReference>
<evidence type="ECO:0000256" key="1">
    <source>
        <dbReference type="ARBA" id="ARBA00022737"/>
    </source>
</evidence>
<accession>A0A0R2BDY2</accession>
<comment type="caution">
    <text evidence="3">The sequence shown here is derived from an EMBL/GenBank/DDBJ whole genome shotgun (WGS) entry which is preliminary data.</text>
</comment>
<sequence length="280" mass="32148">MTIEKVINNNIVISRDEHQNELILMGRGLGFKAKRGAVIDMSKVEKIFRADSSEKLQQLSVLLNDITLEELEAASQILTQAKQILGECLSENELIALSDHIHNAIVRQNKGIALKNNLLWDIKRFYPQEFALGKLGLTLIAEKTGVKLDEDEAGFIALHLVEANMEKKVDDVDGMTRFIQEVIQILKYACRQEIDENSAYYYRFITHLKYLAQRVFKADLKDGQDEVMAKLVQKQYPTAYSHAKKVIDFIQQQYNCKLSADEYMYLTLHIEKLIRNTDHG</sequence>
<reference evidence="3 4" key="1">
    <citation type="journal article" date="2015" name="Genome Announc.">
        <title>Expanding the biotechnology potential of lactobacilli through comparative genomics of 213 strains and associated genera.</title>
        <authorList>
            <person name="Sun Z."/>
            <person name="Harris H.M."/>
            <person name="McCann A."/>
            <person name="Guo C."/>
            <person name="Argimon S."/>
            <person name="Zhang W."/>
            <person name="Yang X."/>
            <person name="Jeffery I.B."/>
            <person name="Cooney J.C."/>
            <person name="Kagawa T.F."/>
            <person name="Liu W."/>
            <person name="Song Y."/>
            <person name="Salvetti E."/>
            <person name="Wrobel A."/>
            <person name="Rasinkangas P."/>
            <person name="Parkhill J."/>
            <person name="Rea M.C."/>
            <person name="O'Sullivan O."/>
            <person name="Ritari J."/>
            <person name="Douillard F.P."/>
            <person name="Paul Ross R."/>
            <person name="Yang R."/>
            <person name="Briner A.E."/>
            <person name="Felis G.E."/>
            <person name="de Vos W.M."/>
            <person name="Barrangou R."/>
            <person name="Klaenhammer T.R."/>
            <person name="Caufield P.W."/>
            <person name="Cui Y."/>
            <person name="Zhang H."/>
            <person name="O'Toole P.W."/>
        </authorList>
    </citation>
    <scope>NUCLEOTIDE SEQUENCE [LARGE SCALE GENOMIC DNA]</scope>
    <source>
        <strain evidence="3 4">DSM 20452</strain>
    </source>
</reference>
<dbReference type="SUPFAM" id="SSF63520">
    <property type="entry name" value="PTS-regulatory domain, PRD"/>
    <property type="match status" value="2"/>
</dbReference>
<name>A0A0R2BDY2_9LACO</name>
<dbReference type="Gene3D" id="2.30.24.10">
    <property type="entry name" value="CAT RNA-binding domain"/>
    <property type="match status" value="1"/>
</dbReference>
<dbReference type="GO" id="GO:0006355">
    <property type="term" value="P:regulation of DNA-templated transcription"/>
    <property type="evidence" value="ECO:0007669"/>
    <property type="project" value="InterPro"/>
</dbReference>
<dbReference type="PANTHER" id="PTHR30185:SF15">
    <property type="entry name" value="CRYPTIC BETA-GLUCOSIDE BGL OPERON ANTITERMINATOR"/>
    <property type="match status" value="1"/>
</dbReference>
<dbReference type="RefSeq" id="WP_056959312.1">
    <property type="nucleotide sequence ID" value="NZ_AYYN01000128.1"/>
</dbReference>
<feature type="domain" description="PRD" evidence="2">
    <location>
        <begin position="171"/>
        <end position="280"/>
    </location>
</feature>
<dbReference type="SMART" id="SM01061">
    <property type="entry name" value="CAT_RBD"/>
    <property type="match status" value="1"/>
</dbReference>
<dbReference type="PANTHER" id="PTHR30185">
    <property type="entry name" value="CRYPTIC BETA-GLUCOSIDE BGL OPERON ANTITERMINATOR"/>
    <property type="match status" value="1"/>
</dbReference>
<proteinExistence type="predicted"/>
<protein>
    <submittedName>
        <fullName evidence="3">BglG family transcription antiterminator</fullName>
    </submittedName>
</protein>
<dbReference type="NCBIfam" id="NF046042">
    <property type="entry name" value="LicT"/>
    <property type="match status" value="1"/>
</dbReference>
<dbReference type="PROSITE" id="PS51372">
    <property type="entry name" value="PRD_2"/>
    <property type="match status" value="2"/>
</dbReference>
<dbReference type="EMBL" id="AYYN01000128">
    <property type="protein sequence ID" value="KRM73891.1"/>
    <property type="molecule type" value="Genomic_DNA"/>
</dbReference>
<keyword evidence="1" id="KW-0677">Repeat</keyword>
<dbReference type="InterPro" id="IPR004341">
    <property type="entry name" value="CAT_RNA-bd_dom"/>
</dbReference>
<feature type="domain" description="PRD" evidence="2">
    <location>
        <begin position="65"/>
        <end position="170"/>
    </location>
</feature>
<dbReference type="InterPro" id="IPR036634">
    <property type="entry name" value="PRD_sf"/>
</dbReference>
<dbReference type="InterPro" id="IPR036650">
    <property type="entry name" value="CAT_RNA-bd_dom_sf"/>
</dbReference>
<evidence type="ECO:0000313" key="4">
    <source>
        <dbReference type="Proteomes" id="UP000051612"/>
    </source>
</evidence>
<gene>
    <name evidence="3" type="ORF">FC48_GL000626</name>
</gene>
<dbReference type="Gene3D" id="1.20.58.1950">
    <property type="match status" value="1"/>
</dbReference>
<dbReference type="GO" id="GO:0003723">
    <property type="term" value="F:RNA binding"/>
    <property type="evidence" value="ECO:0007669"/>
    <property type="project" value="InterPro"/>
</dbReference>
<evidence type="ECO:0000313" key="3">
    <source>
        <dbReference type="EMBL" id="KRM73891.1"/>
    </source>
</evidence>
<dbReference type="SUPFAM" id="SSF50151">
    <property type="entry name" value="SacY-like RNA-binding domain"/>
    <property type="match status" value="1"/>
</dbReference>
<evidence type="ECO:0000259" key="2">
    <source>
        <dbReference type="PROSITE" id="PS51372"/>
    </source>
</evidence>